<dbReference type="EMBL" id="FWWY01000001">
    <property type="protein sequence ID" value="SMC07054.1"/>
    <property type="molecule type" value="Genomic_DNA"/>
</dbReference>
<accession>A0A1W1WL67</accession>
<dbReference type="InterPro" id="IPR002931">
    <property type="entry name" value="Transglutaminase-like"/>
</dbReference>
<evidence type="ECO:0000259" key="2">
    <source>
        <dbReference type="SMART" id="SM00460"/>
    </source>
</evidence>
<dbReference type="SUPFAM" id="SSF54001">
    <property type="entry name" value="Cysteine proteinases"/>
    <property type="match status" value="1"/>
</dbReference>
<evidence type="ECO:0000313" key="4">
    <source>
        <dbReference type="Proteomes" id="UP000192660"/>
    </source>
</evidence>
<reference evidence="4" key="1">
    <citation type="submission" date="2017-04" db="EMBL/GenBank/DDBJ databases">
        <authorList>
            <person name="Varghese N."/>
            <person name="Submissions S."/>
        </authorList>
    </citation>
    <scope>NUCLEOTIDE SEQUENCE [LARGE SCALE GENOMIC DNA]</scope>
    <source>
        <strain evidence="4">DSM 9293</strain>
    </source>
</reference>
<proteinExistence type="predicted"/>
<protein>
    <submittedName>
        <fullName evidence="3">Transglutaminase-like enzyme, putative cysteine protease</fullName>
    </submittedName>
</protein>
<dbReference type="InterPro" id="IPR038765">
    <property type="entry name" value="Papain-like_cys_pep_sf"/>
</dbReference>
<keyword evidence="3" id="KW-0378">Hydrolase</keyword>
<sequence>MCYQVYGQAEGERIFQKLHNGYYNTYVNYWGGEIVKRSRLATGALVLVFSGVITLTPHAYAANQTVSISSPDAVTSLPAHYVFTQTITLTNTENASAYDVKANIVLLPPETSYSQVSLTGESIKPVAVHHDQYGNLIGTFVWSTLAPHQTVTLTLHYADTSYDVSYKLPKVYPTYNIHSVVYQTYTNPQLEAQEVNTDSPVLEHIVAQVIRPGENPEQEAHALFEWIVKNIRYNYTLQASGSAVATAESHLGICSDIADLYVGLLRTAHIPARFVGGYVTNNGSGQGGFHQWTEFYLPSVGWVVADPTWGAYGYFAALQDNWHIALYDGIRKDIVIHWSYSPQLLSAQDASHQIRIHYQYHFYASAQQAAAPSEQAPPIVHPQSASASVSHDPPATAPTRQQNPSLWQQVTRWLDHTATLLVHWLGHL</sequence>
<dbReference type="AlphaFoldDB" id="A0A1W1WL67"/>
<dbReference type="Pfam" id="PF01841">
    <property type="entry name" value="Transglut_core"/>
    <property type="match status" value="1"/>
</dbReference>
<feature type="region of interest" description="Disordered" evidence="1">
    <location>
        <begin position="373"/>
        <end position="402"/>
    </location>
</feature>
<dbReference type="Gene3D" id="3.10.620.30">
    <property type="match status" value="1"/>
</dbReference>
<dbReference type="GO" id="GO:0008233">
    <property type="term" value="F:peptidase activity"/>
    <property type="evidence" value="ECO:0007669"/>
    <property type="project" value="UniProtKB-KW"/>
</dbReference>
<dbReference type="SMART" id="SM00460">
    <property type="entry name" value="TGc"/>
    <property type="match status" value="1"/>
</dbReference>
<dbReference type="PANTHER" id="PTHR38339">
    <property type="entry name" value="TRANSGLUTAMINASE DOMAIN PROTEIN"/>
    <property type="match status" value="1"/>
</dbReference>
<gene>
    <name evidence="3" type="ORF">SAMN00768000_3177</name>
</gene>
<keyword evidence="4" id="KW-1185">Reference proteome</keyword>
<evidence type="ECO:0000256" key="1">
    <source>
        <dbReference type="SAM" id="MobiDB-lite"/>
    </source>
</evidence>
<name>A0A1W1WL67_SULTA</name>
<feature type="domain" description="Transglutaminase-like" evidence="2">
    <location>
        <begin position="246"/>
        <end position="309"/>
    </location>
</feature>
<dbReference type="GO" id="GO:0006508">
    <property type="term" value="P:proteolysis"/>
    <property type="evidence" value="ECO:0007669"/>
    <property type="project" value="UniProtKB-KW"/>
</dbReference>
<keyword evidence="3" id="KW-0645">Protease</keyword>
<organism evidence="3 4">
    <name type="scientific">Sulfobacillus thermosulfidooxidans (strain DSM 9293 / VKM B-1269 / AT-1)</name>
    <dbReference type="NCBI Taxonomy" id="929705"/>
    <lineage>
        <taxon>Bacteria</taxon>
        <taxon>Bacillati</taxon>
        <taxon>Bacillota</taxon>
        <taxon>Clostridia</taxon>
        <taxon>Eubacteriales</taxon>
        <taxon>Clostridiales Family XVII. Incertae Sedis</taxon>
        <taxon>Sulfobacillus</taxon>
    </lineage>
</organism>
<evidence type="ECO:0000313" key="3">
    <source>
        <dbReference type="EMBL" id="SMC07054.1"/>
    </source>
</evidence>
<dbReference type="PANTHER" id="PTHR38339:SF1">
    <property type="entry name" value="TRANSGLUTAMINASE-LIKE DOMAIN-CONTAINING PROTEIN"/>
    <property type="match status" value="1"/>
</dbReference>
<dbReference type="STRING" id="28034.BFX07_06250"/>
<dbReference type="Proteomes" id="UP000192660">
    <property type="component" value="Unassembled WGS sequence"/>
</dbReference>